<dbReference type="SUPFAM" id="SSF51338">
    <property type="entry name" value="Composite domain of metallo-dependent hydrolases"/>
    <property type="match status" value="1"/>
</dbReference>
<evidence type="ECO:0000313" key="2">
    <source>
        <dbReference type="EMBL" id="SFK32083.1"/>
    </source>
</evidence>
<dbReference type="Gene3D" id="3.20.20.140">
    <property type="entry name" value="Metal-dependent hydrolases"/>
    <property type="match status" value="1"/>
</dbReference>
<sequence length="384" mass="40658">MRLRAARLFDGTEPRADPVLTVTGERISDVAFGVAAPDALDLGDTTLLPGFVDAHVHLAFDASADPVAALAARDDEQALDAMRVAARTALLGGITTVRDLGDRNYLALRLREEPGPLPTIVAAGPPITTPAGHCHYLGGAVEPTPEAMRAAVRERAERGVDVVKIMASGGRLTPGTRQDLPQFGEDELRAAVEEAHRLGLPVTAHAHAPQGIVNAVEAHVDGVEHVSFWTEDDVDTPSPDLVRRIVERRIAVGATFGLVPGPGRADAEGIVRRMPKIVGNLLELHRAGALMVLSSDAGITDRKPHDVLRHTIVMAGELGLAPAEVLRLVTEVPAWVCGLGGRKGRLAPGFDADVVAVEGDPLADLTAVHRVRAVFARGRCVSRR</sequence>
<dbReference type="Proteomes" id="UP000199025">
    <property type="component" value="Unassembled WGS sequence"/>
</dbReference>
<evidence type="ECO:0000313" key="3">
    <source>
        <dbReference type="Proteomes" id="UP000199025"/>
    </source>
</evidence>
<dbReference type="InterPro" id="IPR051781">
    <property type="entry name" value="Metallo-dep_Hydrolase"/>
</dbReference>
<accession>A0A1I3YJY4</accession>
<keyword evidence="3" id="KW-1185">Reference proteome</keyword>
<dbReference type="InterPro" id="IPR006680">
    <property type="entry name" value="Amidohydro-rel"/>
</dbReference>
<dbReference type="STRING" id="115433.SAMN05421835_11841"/>
<dbReference type="Gene3D" id="2.30.40.10">
    <property type="entry name" value="Urease, subunit C, domain 1"/>
    <property type="match status" value="1"/>
</dbReference>
<dbReference type="InterPro" id="IPR032466">
    <property type="entry name" value="Metal_Hydrolase"/>
</dbReference>
<dbReference type="RefSeq" id="WP_091512475.1">
    <property type="nucleotide sequence ID" value="NZ_CBDRCA010000028.1"/>
</dbReference>
<dbReference type="InterPro" id="IPR011059">
    <property type="entry name" value="Metal-dep_hydrolase_composite"/>
</dbReference>
<protein>
    <submittedName>
        <fullName evidence="2">Imidazolonepropionase</fullName>
    </submittedName>
</protein>
<dbReference type="SUPFAM" id="SSF51556">
    <property type="entry name" value="Metallo-dependent hydrolases"/>
    <property type="match status" value="1"/>
</dbReference>
<evidence type="ECO:0000259" key="1">
    <source>
        <dbReference type="Pfam" id="PF01979"/>
    </source>
</evidence>
<dbReference type="Pfam" id="PF01979">
    <property type="entry name" value="Amidohydro_1"/>
    <property type="match status" value="1"/>
</dbReference>
<feature type="domain" description="Amidohydrolase-related" evidence="1">
    <location>
        <begin position="46"/>
        <end position="380"/>
    </location>
</feature>
<name>A0A1I3YJY4_9PSEU</name>
<dbReference type="EMBL" id="FORP01000018">
    <property type="protein sequence ID" value="SFK32083.1"/>
    <property type="molecule type" value="Genomic_DNA"/>
</dbReference>
<dbReference type="PANTHER" id="PTHR43135">
    <property type="entry name" value="ALPHA-D-RIBOSE 1-METHYLPHOSPHONATE 5-TRIPHOSPHATE DIPHOSPHATASE"/>
    <property type="match status" value="1"/>
</dbReference>
<dbReference type="AlphaFoldDB" id="A0A1I3YJY4"/>
<dbReference type="OrthoDB" id="3514520at2"/>
<gene>
    <name evidence="2" type="ORF">SAMN05421835_11841</name>
</gene>
<dbReference type="GO" id="GO:0016810">
    <property type="term" value="F:hydrolase activity, acting on carbon-nitrogen (but not peptide) bonds"/>
    <property type="evidence" value="ECO:0007669"/>
    <property type="project" value="InterPro"/>
</dbReference>
<proteinExistence type="predicted"/>
<organism evidence="2 3">
    <name type="scientific">Amycolatopsis sacchari</name>
    <dbReference type="NCBI Taxonomy" id="115433"/>
    <lineage>
        <taxon>Bacteria</taxon>
        <taxon>Bacillati</taxon>
        <taxon>Actinomycetota</taxon>
        <taxon>Actinomycetes</taxon>
        <taxon>Pseudonocardiales</taxon>
        <taxon>Pseudonocardiaceae</taxon>
        <taxon>Amycolatopsis</taxon>
    </lineage>
</organism>
<reference evidence="2 3" key="1">
    <citation type="submission" date="2016-10" db="EMBL/GenBank/DDBJ databases">
        <authorList>
            <person name="de Groot N.N."/>
        </authorList>
    </citation>
    <scope>NUCLEOTIDE SEQUENCE [LARGE SCALE GENOMIC DNA]</scope>
    <source>
        <strain evidence="2 3">DSM 44468</strain>
    </source>
</reference>
<dbReference type="PANTHER" id="PTHR43135:SF3">
    <property type="entry name" value="ALPHA-D-RIBOSE 1-METHYLPHOSPHONATE 5-TRIPHOSPHATE DIPHOSPHATASE"/>
    <property type="match status" value="1"/>
</dbReference>